<evidence type="ECO:0000256" key="16">
    <source>
        <dbReference type="ARBA" id="ARBA00038848"/>
    </source>
</evidence>
<accession>A0A1X0IWB2</accession>
<evidence type="ECO:0000313" key="26">
    <source>
        <dbReference type="Proteomes" id="UP000192534"/>
    </source>
</evidence>
<comment type="subcellular location">
    <subcellularLocation>
        <location evidence="3">Cell projection</location>
        <location evidence="3">Ruffle membrane</location>
    </subcellularLocation>
    <subcellularLocation>
        <location evidence="2">Cytoplasm</location>
    </subcellularLocation>
    <subcellularLocation>
        <location evidence="1">Membrane</location>
        <topology evidence="1">Peripheral membrane protein</topology>
    </subcellularLocation>
</comment>
<protein>
    <recommendedName>
        <fullName evidence="17">Acyl-coenzyme A thioesterase THEM4</fullName>
        <ecNumber evidence="16">3.1.2.2</ecNumber>
    </recommendedName>
    <alternativeName>
        <fullName evidence="18">Thioesterase superfamily member 4</fullName>
    </alternativeName>
</protein>
<evidence type="ECO:0000259" key="24">
    <source>
        <dbReference type="Pfam" id="PF03061"/>
    </source>
</evidence>
<dbReference type="EC" id="3.1.2.2" evidence="16"/>
<evidence type="ECO:0000256" key="3">
    <source>
        <dbReference type="ARBA" id="ARBA00004632"/>
    </source>
</evidence>
<keyword evidence="7" id="KW-0378">Hydrolase</keyword>
<evidence type="ECO:0000256" key="23">
    <source>
        <dbReference type="ARBA" id="ARBA00048180"/>
    </source>
</evidence>
<comment type="catalytic activity">
    <reaction evidence="19">
        <text>octanoyl-CoA + H2O = octanoate + CoA + H(+)</text>
        <dbReference type="Rhea" id="RHEA:30143"/>
        <dbReference type="ChEBI" id="CHEBI:15377"/>
        <dbReference type="ChEBI" id="CHEBI:15378"/>
        <dbReference type="ChEBI" id="CHEBI:25646"/>
        <dbReference type="ChEBI" id="CHEBI:57287"/>
        <dbReference type="ChEBI" id="CHEBI:57386"/>
    </reaction>
    <physiologicalReaction direction="left-to-right" evidence="19">
        <dbReference type="Rhea" id="RHEA:30144"/>
    </physiologicalReaction>
</comment>
<feature type="domain" description="Thioesterase" evidence="24">
    <location>
        <begin position="113"/>
        <end position="167"/>
    </location>
</feature>
<keyword evidence="12" id="KW-0966">Cell projection</keyword>
<dbReference type="GO" id="GO:0006631">
    <property type="term" value="P:fatty acid metabolic process"/>
    <property type="evidence" value="ECO:0007669"/>
    <property type="project" value="UniProtKB-KW"/>
</dbReference>
<evidence type="ECO:0000256" key="22">
    <source>
        <dbReference type="ARBA" id="ARBA00048074"/>
    </source>
</evidence>
<comment type="catalytic activity">
    <reaction evidence="23">
        <text>tetradecanoyl-CoA + H2O = tetradecanoate + CoA + H(+)</text>
        <dbReference type="Rhea" id="RHEA:40119"/>
        <dbReference type="ChEBI" id="CHEBI:15377"/>
        <dbReference type="ChEBI" id="CHEBI:15378"/>
        <dbReference type="ChEBI" id="CHEBI:30807"/>
        <dbReference type="ChEBI" id="CHEBI:57287"/>
        <dbReference type="ChEBI" id="CHEBI:57385"/>
    </reaction>
    <physiologicalReaction direction="left-to-right" evidence="23">
        <dbReference type="Rhea" id="RHEA:40120"/>
    </physiologicalReaction>
</comment>
<evidence type="ECO:0000256" key="10">
    <source>
        <dbReference type="ARBA" id="ARBA00023098"/>
    </source>
</evidence>
<evidence type="ECO:0000256" key="14">
    <source>
        <dbReference type="ARBA" id="ARBA00037002"/>
    </source>
</evidence>
<keyword evidence="10" id="KW-0443">Lipid metabolism</keyword>
<dbReference type="GO" id="GO:0005737">
    <property type="term" value="C:cytoplasm"/>
    <property type="evidence" value="ECO:0007669"/>
    <property type="project" value="UniProtKB-SubCell"/>
</dbReference>
<dbReference type="Pfam" id="PF03061">
    <property type="entry name" value="4HBT"/>
    <property type="match status" value="1"/>
</dbReference>
<evidence type="ECO:0000256" key="2">
    <source>
        <dbReference type="ARBA" id="ARBA00004496"/>
    </source>
</evidence>
<comment type="catalytic activity">
    <reaction evidence="14">
        <text>(9Z)-octadecenoyl-CoA + H2O = (9Z)-octadecenoate + CoA + H(+)</text>
        <dbReference type="Rhea" id="RHEA:40139"/>
        <dbReference type="ChEBI" id="CHEBI:15377"/>
        <dbReference type="ChEBI" id="CHEBI:15378"/>
        <dbReference type="ChEBI" id="CHEBI:30823"/>
        <dbReference type="ChEBI" id="CHEBI:57287"/>
        <dbReference type="ChEBI" id="CHEBI:57387"/>
    </reaction>
    <physiologicalReaction direction="left-to-right" evidence="14">
        <dbReference type="Rhea" id="RHEA:40140"/>
    </physiologicalReaction>
</comment>
<evidence type="ECO:0000256" key="11">
    <source>
        <dbReference type="ARBA" id="ARBA00023136"/>
    </source>
</evidence>
<dbReference type="EMBL" id="MVIH01000005">
    <property type="protein sequence ID" value="ORB53253.1"/>
    <property type="molecule type" value="Genomic_DNA"/>
</dbReference>
<keyword evidence="5" id="KW-0963">Cytoplasm</keyword>
<comment type="similarity">
    <text evidence="15">Belongs to the THEM4/THEM5 thioesterase family.</text>
</comment>
<keyword evidence="4" id="KW-1003">Cell membrane</keyword>
<dbReference type="GO" id="GO:0016020">
    <property type="term" value="C:membrane"/>
    <property type="evidence" value="ECO:0007669"/>
    <property type="project" value="UniProtKB-SubCell"/>
</dbReference>
<gene>
    <name evidence="25" type="ORF">BST42_14390</name>
</gene>
<evidence type="ECO:0000313" key="25">
    <source>
        <dbReference type="EMBL" id="ORB53253.1"/>
    </source>
</evidence>
<keyword evidence="9" id="KW-0809">Transit peptide</keyword>
<evidence type="ECO:0000256" key="18">
    <source>
        <dbReference type="ARBA" id="ARBA00043210"/>
    </source>
</evidence>
<dbReference type="InterPro" id="IPR029069">
    <property type="entry name" value="HotDog_dom_sf"/>
</dbReference>
<dbReference type="CDD" id="cd03443">
    <property type="entry name" value="PaaI_thioesterase"/>
    <property type="match status" value="1"/>
</dbReference>
<evidence type="ECO:0000256" key="20">
    <source>
        <dbReference type="ARBA" id="ARBA00047734"/>
    </source>
</evidence>
<organism evidence="25 26">
    <name type="scientific">Mycolicibacterium rhodesiae</name>
    <name type="common">Mycobacterium rhodesiae</name>
    <dbReference type="NCBI Taxonomy" id="36814"/>
    <lineage>
        <taxon>Bacteria</taxon>
        <taxon>Bacillati</taxon>
        <taxon>Actinomycetota</taxon>
        <taxon>Actinomycetes</taxon>
        <taxon>Mycobacteriales</taxon>
        <taxon>Mycobacteriaceae</taxon>
        <taxon>Mycolicibacterium</taxon>
    </lineage>
</organism>
<evidence type="ECO:0000256" key="1">
    <source>
        <dbReference type="ARBA" id="ARBA00004170"/>
    </source>
</evidence>
<comment type="catalytic activity">
    <reaction evidence="13">
        <text>(5Z,8Z,11Z,14Z)-eicosatetraenoyl-CoA + H2O = (5Z,8Z,11Z,14Z)-eicosatetraenoate + CoA + H(+)</text>
        <dbReference type="Rhea" id="RHEA:40151"/>
        <dbReference type="ChEBI" id="CHEBI:15377"/>
        <dbReference type="ChEBI" id="CHEBI:15378"/>
        <dbReference type="ChEBI" id="CHEBI:32395"/>
        <dbReference type="ChEBI" id="CHEBI:57287"/>
        <dbReference type="ChEBI" id="CHEBI:57368"/>
    </reaction>
    <physiologicalReaction direction="left-to-right" evidence="13">
        <dbReference type="Rhea" id="RHEA:40152"/>
    </physiologicalReaction>
</comment>
<keyword evidence="11" id="KW-0472">Membrane</keyword>
<dbReference type="PANTHER" id="PTHR12418">
    <property type="entry name" value="ACYL-COENZYME A THIOESTERASE THEM4"/>
    <property type="match status" value="1"/>
</dbReference>
<evidence type="ECO:0000256" key="15">
    <source>
        <dbReference type="ARBA" id="ARBA00038456"/>
    </source>
</evidence>
<keyword evidence="26" id="KW-1185">Reference proteome</keyword>
<evidence type="ECO:0000256" key="13">
    <source>
        <dbReference type="ARBA" id="ARBA00035852"/>
    </source>
</evidence>
<comment type="catalytic activity">
    <reaction evidence="22">
        <text>dodecanoyl-CoA + H2O = dodecanoate + CoA + H(+)</text>
        <dbReference type="Rhea" id="RHEA:30135"/>
        <dbReference type="ChEBI" id="CHEBI:15377"/>
        <dbReference type="ChEBI" id="CHEBI:15378"/>
        <dbReference type="ChEBI" id="CHEBI:18262"/>
        <dbReference type="ChEBI" id="CHEBI:57287"/>
        <dbReference type="ChEBI" id="CHEBI:57375"/>
    </reaction>
    <physiologicalReaction direction="left-to-right" evidence="22">
        <dbReference type="Rhea" id="RHEA:30136"/>
    </physiologicalReaction>
</comment>
<evidence type="ECO:0000256" key="17">
    <source>
        <dbReference type="ARBA" id="ARBA00040123"/>
    </source>
</evidence>
<sequence>MRAVDVERGEAVFVPLTRSVRHLIDATIRTEVDDETVFAARALIERATELLAAQMIPGSFGVHPTTEGGTVAWGNVAIGIRNPVAPPLVIHQDADGSVHTDVDLGAACEGPPGHVHGGLCALILDHMLGATAHQPGNPAFTGTLTVRYVQPTRLGRVHAEARVDRHEGIKTFAVGHIADADGTITVEAHGVFIRPKKTSAGGG</sequence>
<reference evidence="25 26" key="1">
    <citation type="submission" date="2016-12" db="EMBL/GenBank/DDBJ databases">
        <title>The new phylogeny of genus Mycobacterium.</title>
        <authorList>
            <person name="Tortoli E."/>
            <person name="Trovato A."/>
            <person name="Cirillo D.M."/>
        </authorList>
    </citation>
    <scope>NUCLEOTIDE SEQUENCE [LARGE SCALE GENOMIC DNA]</scope>
    <source>
        <strain evidence="25 26">DSM 44223</strain>
    </source>
</reference>
<keyword evidence="8" id="KW-0276">Fatty acid metabolism</keyword>
<evidence type="ECO:0000256" key="12">
    <source>
        <dbReference type="ARBA" id="ARBA00023273"/>
    </source>
</evidence>
<evidence type="ECO:0000256" key="6">
    <source>
        <dbReference type="ARBA" id="ARBA00022703"/>
    </source>
</evidence>
<evidence type="ECO:0000256" key="8">
    <source>
        <dbReference type="ARBA" id="ARBA00022832"/>
    </source>
</evidence>
<evidence type="ECO:0000256" key="5">
    <source>
        <dbReference type="ARBA" id="ARBA00022490"/>
    </source>
</evidence>
<evidence type="ECO:0000256" key="19">
    <source>
        <dbReference type="ARBA" id="ARBA00047588"/>
    </source>
</evidence>
<evidence type="ECO:0000256" key="7">
    <source>
        <dbReference type="ARBA" id="ARBA00022801"/>
    </source>
</evidence>
<comment type="catalytic activity">
    <reaction evidence="21">
        <text>decanoyl-CoA + H2O = decanoate + CoA + H(+)</text>
        <dbReference type="Rhea" id="RHEA:40059"/>
        <dbReference type="ChEBI" id="CHEBI:15377"/>
        <dbReference type="ChEBI" id="CHEBI:15378"/>
        <dbReference type="ChEBI" id="CHEBI:27689"/>
        <dbReference type="ChEBI" id="CHEBI:57287"/>
        <dbReference type="ChEBI" id="CHEBI:61430"/>
    </reaction>
    <physiologicalReaction direction="left-to-right" evidence="21">
        <dbReference type="Rhea" id="RHEA:40060"/>
    </physiologicalReaction>
</comment>
<evidence type="ECO:0000256" key="21">
    <source>
        <dbReference type="ARBA" id="ARBA00047969"/>
    </source>
</evidence>
<dbReference type="OrthoDB" id="5242242at2"/>
<comment type="caution">
    <text evidence="25">The sequence shown here is derived from an EMBL/GenBank/DDBJ whole genome shotgun (WGS) entry which is preliminary data.</text>
</comment>
<dbReference type="GO" id="GO:0016787">
    <property type="term" value="F:hydrolase activity"/>
    <property type="evidence" value="ECO:0007669"/>
    <property type="project" value="UniProtKB-KW"/>
</dbReference>
<dbReference type="PANTHER" id="PTHR12418:SF19">
    <property type="entry name" value="ACYL-COENZYME A THIOESTERASE THEM4"/>
    <property type="match status" value="1"/>
</dbReference>
<dbReference type="SUPFAM" id="SSF54637">
    <property type="entry name" value="Thioesterase/thiol ester dehydrase-isomerase"/>
    <property type="match status" value="1"/>
</dbReference>
<evidence type="ECO:0000256" key="9">
    <source>
        <dbReference type="ARBA" id="ARBA00022946"/>
    </source>
</evidence>
<comment type="catalytic activity">
    <reaction evidence="20">
        <text>hexadecanoyl-CoA + H2O = hexadecanoate + CoA + H(+)</text>
        <dbReference type="Rhea" id="RHEA:16645"/>
        <dbReference type="ChEBI" id="CHEBI:7896"/>
        <dbReference type="ChEBI" id="CHEBI:15377"/>
        <dbReference type="ChEBI" id="CHEBI:15378"/>
        <dbReference type="ChEBI" id="CHEBI:57287"/>
        <dbReference type="ChEBI" id="CHEBI:57379"/>
        <dbReference type="EC" id="3.1.2.2"/>
    </reaction>
    <physiologicalReaction direction="left-to-right" evidence="20">
        <dbReference type="Rhea" id="RHEA:16646"/>
    </physiologicalReaction>
</comment>
<dbReference type="AlphaFoldDB" id="A0A1X0IWB2"/>
<dbReference type="InterPro" id="IPR052365">
    <property type="entry name" value="THEM4/THEM5_acyl-CoA_thioest"/>
</dbReference>
<name>A0A1X0IWB2_MYCRH</name>
<dbReference type="Proteomes" id="UP000192534">
    <property type="component" value="Unassembled WGS sequence"/>
</dbReference>
<proteinExistence type="inferred from homology"/>
<dbReference type="InterPro" id="IPR006683">
    <property type="entry name" value="Thioestr_dom"/>
</dbReference>
<keyword evidence="6" id="KW-0053">Apoptosis</keyword>
<evidence type="ECO:0000256" key="4">
    <source>
        <dbReference type="ARBA" id="ARBA00022475"/>
    </source>
</evidence>
<dbReference type="Gene3D" id="3.10.129.10">
    <property type="entry name" value="Hotdog Thioesterase"/>
    <property type="match status" value="1"/>
</dbReference>